<dbReference type="InterPro" id="IPR024682">
    <property type="entry name" value="Npl4_Ub-like_dom"/>
</dbReference>
<dbReference type="SUPFAM" id="SSF90209">
    <property type="entry name" value="Ran binding protein zinc finger-like"/>
    <property type="match status" value="1"/>
</dbReference>
<dbReference type="InterPro" id="IPR029071">
    <property type="entry name" value="Ubiquitin-like_domsf"/>
</dbReference>
<dbReference type="PANTHER" id="PTHR12710:SF0">
    <property type="entry name" value="NUCLEAR PROTEIN LOCALIZATION PROTEIN 4 HOMOLOG"/>
    <property type="match status" value="1"/>
</dbReference>
<dbReference type="Pfam" id="PF11543">
    <property type="entry name" value="UN_NPL4"/>
    <property type="match status" value="1"/>
</dbReference>
<evidence type="ECO:0000256" key="5">
    <source>
        <dbReference type="ARBA" id="ARBA00060618"/>
    </source>
</evidence>
<keyword evidence="4" id="KW-0862">Zinc</keyword>
<dbReference type="GO" id="GO:0005634">
    <property type="term" value="C:nucleus"/>
    <property type="evidence" value="ECO:0007669"/>
    <property type="project" value="TreeGrafter"/>
</dbReference>
<dbReference type="PROSITE" id="PS01358">
    <property type="entry name" value="ZF_RANBP2_1"/>
    <property type="match status" value="1"/>
</dbReference>
<dbReference type="Pfam" id="PF05021">
    <property type="entry name" value="NPL4"/>
    <property type="match status" value="1"/>
</dbReference>
<feature type="domain" description="MPN" evidence="7">
    <location>
        <begin position="240"/>
        <end position="377"/>
    </location>
</feature>
<keyword evidence="3" id="KW-0863">Zinc-finger</keyword>
<dbReference type="FunFam" id="3.40.140.10:FF:000012">
    <property type="entry name" value="nuclear protein localization protein 4 homolog"/>
    <property type="match status" value="1"/>
</dbReference>
<dbReference type="CDD" id="cd08061">
    <property type="entry name" value="MPN_NPL4"/>
    <property type="match status" value="1"/>
</dbReference>
<dbReference type="PIRSF" id="PIRSF010052">
    <property type="entry name" value="Polyub_prc_Npl4"/>
    <property type="match status" value="1"/>
</dbReference>
<dbReference type="SMART" id="SM00547">
    <property type="entry name" value="ZnF_RBZ"/>
    <property type="match status" value="1"/>
</dbReference>
<comment type="similarity">
    <text evidence="1">Belongs to the NPL4 family.</text>
</comment>
<evidence type="ECO:0000256" key="2">
    <source>
        <dbReference type="ARBA" id="ARBA00022723"/>
    </source>
</evidence>
<evidence type="ECO:0000313" key="9">
    <source>
        <dbReference type="Proteomes" id="UP000076858"/>
    </source>
</evidence>
<evidence type="ECO:0000256" key="1">
    <source>
        <dbReference type="ARBA" id="ARBA00011025"/>
    </source>
</evidence>
<evidence type="ECO:0000259" key="7">
    <source>
        <dbReference type="PROSITE" id="PS50249"/>
    </source>
</evidence>
<keyword evidence="2" id="KW-0479">Metal-binding</keyword>
<dbReference type="Proteomes" id="UP000076858">
    <property type="component" value="Unassembled WGS sequence"/>
</dbReference>
<comment type="pathway">
    <text evidence="5">Protein degradation; proteasomal ubiquitin-dependent pathway.</text>
</comment>
<evidence type="ECO:0000256" key="4">
    <source>
        <dbReference type="ARBA" id="ARBA00022833"/>
    </source>
</evidence>
<dbReference type="AlphaFoldDB" id="A0A164SEF1"/>
<dbReference type="Gene3D" id="3.10.20.90">
    <property type="entry name" value="Phosphatidylinositol 3-kinase Catalytic Subunit, Chain A, domain 1"/>
    <property type="match status" value="1"/>
</dbReference>
<dbReference type="GO" id="GO:0031625">
    <property type="term" value="F:ubiquitin protein ligase binding"/>
    <property type="evidence" value="ECO:0007669"/>
    <property type="project" value="TreeGrafter"/>
</dbReference>
<dbReference type="OrthoDB" id="10251089at2759"/>
<dbReference type="Gene3D" id="3.40.140.10">
    <property type="entry name" value="Cytidine Deaminase, domain 2"/>
    <property type="match status" value="1"/>
</dbReference>
<dbReference type="STRING" id="35525.A0A164SEF1"/>
<dbReference type="InterPro" id="IPR036443">
    <property type="entry name" value="Znf_RanBP2_sf"/>
</dbReference>
<dbReference type="EMBL" id="LRGB01002060">
    <property type="protein sequence ID" value="KZS09547.1"/>
    <property type="molecule type" value="Genomic_DNA"/>
</dbReference>
<dbReference type="PROSITE" id="PS50249">
    <property type="entry name" value="MPN"/>
    <property type="match status" value="1"/>
</dbReference>
<dbReference type="InterPro" id="IPR001876">
    <property type="entry name" value="Znf_RanBP2"/>
</dbReference>
<dbReference type="InterPro" id="IPR037518">
    <property type="entry name" value="MPN"/>
</dbReference>
<evidence type="ECO:0000256" key="6">
    <source>
        <dbReference type="ARBA" id="ARBA00074519"/>
    </source>
</evidence>
<dbReference type="GO" id="GO:0008270">
    <property type="term" value="F:zinc ion binding"/>
    <property type="evidence" value="ECO:0007669"/>
    <property type="project" value="UniProtKB-KW"/>
</dbReference>
<dbReference type="Pfam" id="PF05020">
    <property type="entry name" value="zf-NPL4"/>
    <property type="match status" value="1"/>
</dbReference>
<gene>
    <name evidence="8" type="ORF">APZ42_026192</name>
</gene>
<accession>A0A164SEF1</accession>
<evidence type="ECO:0000313" key="8">
    <source>
        <dbReference type="EMBL" id="KZS09547.1"/>
    </source>
</evidence>
<comment type="caution">
    <text evidence="8">The sequence shown here is derived from an EMBL/GenBank/DDBJ whole genome shotgun (WGS) entry which is preliminary data.</text>
</comment>
<dbReference type="GO" id="GO:0043130">
    <property type="term" value="F:ubiquitin binding"/>
    <property type="evidence" value="ECO:0007669"/>
    <property type="project" value="TreeGrafter"/>
</dbReference>
<dbReference type="SUPFAM" id="SSF54236">
    <property type="entry name" value="Ubiquitin-like"/>
    <property type="match status" value="1"/>
</dbReference>
<dbReference type="PANTHER" id="PTHR12710">
    <property type="entry name" value="NUCLEAR PROTEIN LOCALIZATION 4"/>
    <property type="match status" value="1"/>
</dbReference>
<dbReference type="GO" id="GO:0006511">
    <property type="term" value="P:ubiquitin-dependent protein catabolic process"/>
    <property type="evidence" value="ECO:0007669"/>
    <property type="project" value="InterPro"/>
</dbReference>
<dbReference type="InterPro" id="IPR007716">
    <property type="entry name" value="NPL4_Zn-bd_put"/>
</dbReference>
<dbReference type="InterPro" id="IPR016563">
    <property type="entry name" value="Npl4"/>
</dbReference>
<name>A0A164SEF1_9CRUS</name>
<reference evidence="8 9" key="1">
    <citation type="submission" date="2016-03" db="EMBL/GenBank/DDBJ databases">
        <title>EvidentialGene: Evidence-directed Construction of Genes on Genomes.</title>
        <authorList>
            <person name="Gilbert D.G."/>
            <person name="Choi J.-H."/>
            <person name="Mockaitis K."/>
            <person name="Colbourne J."/>
            <person name="Pfrender M."/>
        </authorList>
    </citation>
    <scope>NUCLEOTIDE SEQUENCE [LARGE SCALE GENOMIC DNA]</scope>
    <source>
        <strain evidence="8 9">Xinb3</strain>
        <tissue evidence="8">Complete organism</tissue>
    </source>
</reference>
<organism evidence="8 9">
    <name type="scientific">Daphnia magna</name>
    <dbReference type="NCBI Taxonomy" id="35525"/>
    <lineage>
        <taxon>Eukaryota</taxon>
        <taxon>Metazoa</taxon>
        <taxon>Ecdysozoa</taxon>
        <taxon>Arthropoda</taxon>
        <taxon>Crustacea</taxon>
        <taxon>Branchiopoda</taxon>
        <taxon>Diplostraca</taxon>
        <taxon>Cladocera</taxon>
        <taxon>Anomopoda</taxon>
        <taxon>Daphniidae</taxon>
        <taxon>Daphnia</taxon>
    </lineage>
</organism>
<proteinExistence type="inferred from homology"/>
<evidence type="ECO:0000256" key="3">
    <source>
        <dbReference type="ARBA" id="ARBA00022771"/>
    </source>
</evidence>
<protein>
    <recommendedName>
        <fullName evidence="6">Nuclear protein localization protein 4 homolog</fullName>
    </recommendedName>
</protein>
<sequence>MMLRIQSPEGTRRVDIDNLAVTRELFEKVLNAFETIEYPFTLYSRRDKSQEIASSDTKTLASYGLKHGDMIFLSPIAGAVQHVEQPTDNGKAKNQISNTLLSVSTPTPSMPGSKIPIRSTVEEDQVDLLLQKMDGTVKRKRDPKNCLHGDNSSCIHCLPLEPYDASYLKDLNVKHMSFNAYLRKLSSGLDGGKYANLDNISCRIKPGCTGHPPWPKGVCSKCQPKAITLNSQPYRHVDNIVFENPNLVEQFLHYWRVTGRQRIGFLYGKFDVHLDVPLGIKGTVAAIYEPPQESTRDSVRLLPDSRQSVVDRLAAKLGLSCIGWIFTDLVAEDVSKGTVRNFRNAETHFLSAQECVMAGHFQSLHPNPCRFSSDGYFGSKFVTVCVTGDAQNQVHMEGYQVSNQCQALVRDECLVPTKDAPELAFARQSTAEKYIPDVYYKEKDAYGNEVTREARPLPVEYLLVDVPVSTPLEPVFTFAAGSHKPFPVENRPIDGHLQDVSALASYLNQFSRHRFIDAASDFHFLIYIATMDMLPLMESMDPLLEAIRSKDAALANEWASGDQWSTVLQLLAHADQMSTTGQPMEEGTAGDATGTPWTCLHCTFINMPNLSSCEICNLPHQI</sequence>
<dbReference type="InterPro" id="IPR007717">
    <property type="entry name" value="NPL4_C"/>
</dbReference>
<keyword evidence="9" id="KW-1185">Reference proteome</keyword>